<feature type="transmembrane region" description="Helical" evidence="5">
    <location>
        <begin position="224"/>
        <end position="242"/>
    </location>
</feature>
<evidence type="ECO:0000256" key="1">
    <source>
        <dbReference type="ARBA" id="ARBA00004141"/>
    </source>
</evidence>
<keyword evidence="4 5" id="KW-0472">Membrane</keyword>
<dbReference type="Gene3D" id="3.30.750.24">
    <property type="entry name" value="STAS domain"/>
    <property type="match status" value="1"/>
</dbReference>
<dbReference type="SUPFAM" id="SSF52091">
    <property type="entry name" value="SpoIIaa-like"/>
    <property type="match status" value="1"/>
</dbReference>
<dbReference type="WBParaSite" id="PSAMB.scaffold1152size35216.g11316.t1">
    <property type="protein sequence ID" value="PSAMB.scaffold1152size35216.g11316.t1"/>
    <property type="gene ID" value="PSAMB.scaffold1152size35216.g11316"/>
</dbReference>
<evidence type="ECO:0000256" key="5">
    <source>
        <dbReference type="SAM" id="Phobius"/>
    </source>
</evidence>
<evidence type="ECO:0000256" key="2">
    <source>
        <dbReference type="ARBA" id="ARBA00022692"/>
    </source>
</evidence>
<dbReference type="Pfam" id="PF01740">
    <property type="entry name" value="STAS"/>
    <property type="match status" value="1"/>
</dbReference>
<dbReference type="CDD" id="cd07042">
    <property type="entry name" value="STAS_SulP_like_sulfate_transporter"/>
    <property type="match status" value="1"/>
</dbReference>
<comment type="subcellular location">
    <subcellularLocation>
        <location evidence="1">Membrane</location>
        <topology evidence="1">Multi-pass membrane protein</topology>
    </subcellularLocation>
</comment>
<proteinExistence type="predicted"/>
<dbReference type="Pfam" id="PF00916">
    <property type="entry name" value="Sulfate_transp"/>
    <property type="match status" value="1"/>
</dbReference>
<dbReference type="InterPro" id="IPR001902">
    <property type="entry name" value="SLC26A/SulP_fam"/>
</dbReference>
<feature type="transmembrane region" description="Helical" evidence="5">
    <location>
        <begin position="114"/>
        <end position="131"/>
    </location>
</feature>
<feature type="transmembrane region" description="Helical" evidence="5">
    <location>
        <begin position="138"/>
        <end position="156"/>
    </location>
</feature>
<feature type="domain" description="STAS" evidence="6">
    <location>
        <begin position="530"/>
        <end position="688"/>
    </location>
</feature>
<feature type="transmembrane region" description="Helical" evidence="5">
    <location>
        <begin position="189"/>
        <end position="212"/>
    </location>
</feature>
<evidence type="ECO:0000256" key="3">
    <source>
        <dbReference type="ARBA" id="ARBA00022989"/>
    </source>
</evidence>
<protein>
    <submittedName>
        <fullName evidence="8">STAS domain-containing protein</fullName>
    </submittedName>
</protein>
<feature type="transmembrane region" description="Helical" evidence="5">
    <location>
        <begin position="340"/>
        <end position="360"/>
    </location>
</feature>
<feature type="transmembrane region" description="Helical" evidence="5">
    <location>
        <begin position="469"/>
        <end position="487"/>
    </location>
</feature>
<dbReference type="GO" id="GO:0008271">
    <property type="term" value="F:secondary active sulfate transmembrane transporter activity"/>
    <property type="evidence" value="ECO:0007669"/>
    <property type="project" value="InterPro"/>
</dbReference>
<dbReference type="InterPro" id="IPR018045">
    <property type="entry name" value="S04_transporter_CS"/>
</dbReference>
<sequence length="726" mass="80285">MMFTEMSCDNLRDLRTTRVVMNQEEFDKKYRYLPPPHPSTLHHVRKSIRKCYEPCTSTQSFWRYIVSCVPILGWLPMYSCKSNLVGDVSGGLTVGIMHVPQGIAYAVLAGVDPVYGLYASFFPALVYMFFGTSRHVSVGSFAVVSLMAGIAVNQLLPNGDSRLYTPSSDETMMLLNGSLNYTLTSERQLLPIEVASVLTLTIGIVQLLMAVLRLEFVATYLSDQVVSGFTTGAAFHVLLAQLDDLFGLKQVYAIVLALPNANLVTAIVSLCAIIFLFVCKEYINPLVAKKSPFPVPAELIVVTVGTAASHFLRLNEQYNVPIVNFIPTGLPMPSVPRLELIPDVLGDAVGIAIVVVAIHVSMAKLFAKKHGYKIDASQELLAIGLTETLSSFFSVFPISTALARSMVNEGAGSKTLLSSAFSCTLLLFVILWIGPLLQTLPMCILASIIVVSLKGMFMKLHELKVLWPLSKIDFLIWLVSFVATVGYDVMPGLAISIIFALFTTVFRSQWPRWHFLKRLTGTSDYRDAARYASVSEFFGVRIFRYEAPLLFCNVDRFKKNVHKAAEIELRFNTGPYVASTVRAFHKQNSSNVAMDELAEDIVKKATLNSGFKALVKNIVIDCSGFTYVDYMGVSAIKEIFDEMNELGVKVYFAATKAIVRDLFETSGFYELVPKSNFYPTISDAVVVAQNSLIAERDAVSNETIDTSNNICRIFVGPSSQQVHMHL</sequence>
<dbReference type="AlphaFoldDB" id="A0A914UP84"/>
<keyword evidence="3 5" id="KW-1133">Transmembrane helix</keyword>
<reference evidence="8" key="1">
    <citation type="submission" date="2022-11" db="UniProtKB">
        <authorList>
            <consortium name="WormBaseParasite"/>
        </authorList>
    </citation>
    <scope>IDENTIFICATION</scope>
</reference>
<dbReference type="PROSITE" id="PS50801">
    <property type="entry name" value="STAS"/>
    <property type="match status" value="1"/>
</dbReference>
<name>A0A914UP84_9BILA</name>
<keyword evidence="7" id="KW-1185">Reference proteome</keyword>
<evidence type="ECO:0000256" key="4">
    <source>
        <dbReference type="ARBA" id="ARBA00023136"/>
    </source>
</evidence>
<feature type="transmembrane region" description="Helical" evidence="5">
    <location>
        <begin position="61"/>
        <end position="78"/>
    </location>
</feature>
<dbReference type="InterPro" id="IPR036513">
    <property type="entry name" value="STAS_dom_sf"/>
</dbReference>
<dbReference type="PANTHER" id="PTHR11814">
    <property type="entry name" value="SULFATE TRANSPORTER"/>
    <property type="match status" value="1"/>
</dbReference>
<dbReference type="Proteomes" id="UP000887566">
    <property type="component" value="Unplaced"/>
</dbReference>
<feature type="transmembrane region" description="Helical" evidence="5">
    <location>
        <begin position="254"/>
        <end position="279"/>
    </location>
</feature>
<dbReference type="GO" id="GO:0016020">
    <property type="term" value="C:membrane"/>
    <property type="evidence" value="ECO:0007669"/>
    <property type="project" value="UniProtKB-SubCell"/>
</dbReference>
<organism evidence="7 8">
    <name type="scientific">Plectus sambesii</name>
    <dbReference type="NCBI Taxonomy" id="2011161"/>
    <lineage>
        <taxon>Eukaryota</taxon>
        <taxon>Metazoa</taxon>
        <taxon>Ecdysozoa</taxon>
        <taxon>Nematoda</taxon>
        <taxon>Chromadorea</taxon>
        <taxon>Plectida</taxon>
        <taxon>Plectina</taxon>
        <taxon>Plectoidea</taxon>
        <taxon>Plectidae</taxon>
        <taxon>Plectus</taxon>
    </lineage>
</organism>
<dbReference type="PROSITE" id="PS01130">
    <property type="entry name" value="SLC26A"/>
    <property type="match status" value="1"/>
</dbReference>
<evidence type="ECO:0000259" key="6">
    <source>
        <dbReference type="PROSITE" id="PS50801"/>
    </source>
</evidence>
<feature type="transmembrane region" description="Helical" evidence="5">
    <location>
        <begin position="380"/>
        <end position="403"/>
    </location>
</feature>
<dbReference type="NCBIfam" id="TIGR00815">
    <property type="entry name" value="sulP"/>
    <property type="match status" value="1"/>
</dbReference>
<feature type="transmembrane region" description="Helical" evidence="5">
    <location>
        <begin position="439"/>
        <end position="457"/>
    </location>
</feature>
<keyword evidence="2 5" id="KW-0812">Transmembrane</keyword>
<accession>A0A914UP84</accession>
<dbReference type="InterPro" id="IPR011547">
    <property type="entry name" value="SLC26A/SulP_dom"/>
</dbReference>
<evidence type="ECO:0000313" key="7">
    <source>
        <dbReference type="Proteomes" id="UP000887566"/>
    </source>
</evidence>
<evidence type="ECO:0000313" key="8">
    <source>
        <dbReference type="WBParaSite" id="PSAMB.scaffold1152size35216.g11316.t1"/>
    </source>
</evidence>
<dbReference type="InterPro" id="IPR002645">
    <property type="entry name" value="STAS_dom"/>
</dbReference>